<keyword evidence="3" id="KW-1185">Reference proteome</keyword>
<feature type="region of interest" description="Disordered" evidence="1">
    <location>
        <begin position="1"/>
        <end position="35"/>
    </location>
</feature>
<comment type="caution">
    <text evidence="2">The sequence shown here is derived from an EMBL/GenBank/DDBJ whole genome shotgun (WGS) entry which is preliminary data.</text>
</comment>
<organism evidence="2 3">
    <name type="scientific">Saccharomonospora piscinae</name>
    <dbReference type="NCBI Taxonomy" id="687388"/>
    <lineage>
        <taxon>Bacteria</taxon>
        <taxon>Bacillati</taxon>
        <taxon>Actinomycetota</taxon>
        <taxon>Actinomycetes</taxon>
        <taxon>Pseudonocardiales</taxon>
        <taxon>Pseudonocardiaceae</taxon>
        <taxon>Saccharomonospora</taxon>
    </lineage>
</organism>
<sequence>MVVLASSCSATTSGTPKPEHSSNSTSATTGQPDGRYFVENPLDVTSFLGRPCDLVSPGVLAELGFLPEGGRARTSESDAIAKKEGPYCGWSGSDEGNLTVAIQSGNADRGVGGLDGLFDLHSQGRFEYWSETTVDGYPAAYHNMLETDREEGNCSLGVGIQKELSFSVSADYYTDNPEQACQVAEAIAADVVENLKGAS</sequence>
<protein>
    <recommendedName>
        <fullName evidence="4">DUF3558 domain-containing protein</fullName>
    </recommendedName>
</protein>
<dbReference type="STRING" id="1962155.B1813_09185"/>
<proteinExistence type="predicted"/>
<dbReference type="AlphaFoldDB" id="A0A1V9A805"/>
<dbReference type="Proteomes" id="UP000192591">
    <property type="component" value="Unassembled WGS sequence"/>
</dbReference>
<feature type="compositionally biased region" description="Polar residues" evidence="1">
    <location>
        <begin position="1"/>
        <end position="31"/>
    </location>
</feature>
<gene>
    <name evidence="2" type="ORF">B1813_09185</name>
</gene>
<evidence type="ECO:0000313" key="3">
    <source>
        <dbReference type="Proteomes" id="UP000192591"/>
    </source>
</evidence>
<evidence type="ECO:0000256" key="1">
    <source>
        <dbReference type="SAM" id="MobiDB-lite"/>
    </source>
</evidence>
<evidence type="ECO:0000313" key="2">
    <source>
        <dbReference type="EMBL" id="OQO93156.1"/>
    </source>
</evidence>
<accession>A0A1V9A805</accession>
<name>A0A1V9A805_SACPI</name>
<evidence type="ECO:0008006" key="4">
    <source>
        <dbReference type="Google" id="ProtNLM"/>
    </source>
</evidence>
<dbReference type="Pfam" id="PF12079">
    <property type="entry name" value="DUF3558"/>
    <property type="match status" value="1"/>
</dbReference>
<reference evidence="2 3" key="1">
    <citation type="submission" date="2017-02" db="EMBL/GenBank/DDBJ databases">
        <title>Draft genome of Saccharomonospora sp. 154.</title>
        <authorList>
            <person name="Alonso-Carmona G.S."/>
            <person name="De La Haba R."/>
            <person name="Vera-Gargallo B."/>
            <person name="Sandoval-Trujillo A.H."/>
            <person name="Ramirez-Duran N."/>
            <person name="Ventosa A."/>
        </authorList>
    </citation>
    <scope>NUCLEOTIDE SEQUENCE [LARGE SCALE GENOMIC DNA]</scope>
    <source>
        <strain evidence="2 3">LRS4.154</strain>
    </source>
</reference>
<dbReference type="EMBL" id="MWIH01000005">
    <property type="protein sequence ID" value="OQO93156.1"/>
    <property type="molecule type" value="Genomic_DNA"/>
</dbReference>
<dbReference type="InterPro" id="IPR024520">
    <property type="entry name" value="DUF3558"/>
</dbReference>